<protein>
    <submittedName>
        <fullName evidence="1">B28.2</fullName>
    </submittedName>
</protein>
<accession>I3VPZ8</accession>
<organism evidence="1 2">
    <name type="scientific">miniopterid betaherpesvirus 1</name>
    <dbReference type="NCBI Taxonomy" id="3070189"/>
    <lineage>
        <taxon>Viruses</taxon>
        <taxon>Duplodnaviria</taxon>
        <taxon>Heunggongvirae</taxon>
        <taxon>Peploviricota</taxon>
        <taxon>Herviviricetes</taxon>
        <taxon>Herpesvirales</taxon>
        <taxon>Orthoherpesviridae</taxon>
        <taxon>Betaherpesvirinae</taxon>
        <taxon>Quwivirus</taxon>
        <taxon>Quwivirus miniopteridbeta1</taxon>
    </lineage>
</organism>
<evidence type="ECO:0000313" key="2">
    <source>
        <dbReference type="Proteomes" id="UP000103899"/>
    </source>
</evidence>
<keyword evidence="2" id="KW-1185">Reference proteome</keyword>
<dbReference type="RefSeq" id="YP_010797027.1">
    <property type="nucleotide sequence ID" value="NC_076129.1"/>
</dbReference>
<dbReference type="GeneID" id="80534730"/>
<dbReference type="Pfam" id="PF02393">
    <property type="entry name" value="US22"/>
    <property type="match status" value="1"/>
</dbReference>
<proteinExistence type="predicted"/>
<dbReference type="EMBL" id="JQ805139">
    <property type="protein sequence ID" value="AFK83842.1"/>
    <property type="molecule type" value="Genomic_DNA"/>
</dbReference>
<sequence length="347" mass="39604">MSALIKKLIQAKREAAVEADVLADFEYRELCRHWNGGVLVRSIRDAWTKFVRHFKGVRVKVAWPPEMCYIVGDAEKSGFKGYLSDFKSFSSVCDLDWIEFIGVLCKMDDHEGVLPDTTLQVIVGCDKRVYGLDAEDRVLYVLCDNAATFLDTGARGVRKLYRVDFGYDDEAECILFGHYVRGSSSLYELLTKNYTLAHLIRFAREHPGRVFRGLHGNHIFITGDEDFLGLDSLIPEGIIEGLKSSGYMIIGMSSFVDVNVVLANVSREGVFHLLTEGKVVRVAEDLRTYVRIRDPILLDGSRRVFYGNVDKNVVRVGRVFCFFAPCFYKLPDRNFFSVRWGHRGMWF</sequence>
<evidence type="ECO:0000313" key="1">
    <source>
        <dbReference type="EMBL" id="AFK83842.1"/>
    </source>
</evidence>
<dbReference type="KEGG" id="vg:80534730"/>
<name>I3VPZ8_9BETA</name>
<dbReference type="InterPro" id="IPR003360">
    <property type="entry name" value="US22-like"/>
</dbReference>
<reference evidence="1 2" key="1">
    <citation type="journal article" date="2012" name="J. Virol.">
        <title>A Novel Bat Herpesvirus Encodes Homologues of Major Histocompatibility Complex Classes I and II, C-Type Lectin, and a Unique Family of Immune-Related Genes.</title>
        <authorList>
            <person name="Zhang H."/>
            <person name="Todd S."/>
            <person name="Tachedjian M."/>
            <person name="Barr J.A."/>
            <person name="Luo M."/>
            <person name="Yu M."/>
            <person name="Marsh G.A."/>
            <person name="Crameri G."/>
            <person name="Wang L.F."/>
        </authorList>
    </citation>
    <scope>NUCLEOTIDE SEQUENCE [LARGE SCALE GENOMIC DNA]</scope>
    <source>
        <strain evidence="1">B7D8</strain>
    </source>
</reference>
<dbReference type="Proteomes" id="UP000103899">
    <property type="component" value="Segment"/>
</dbReference>